<dbReference type="AlphaFoldDB" id="A0A382A8U4"/>
<evidence type="ECO:0000313" key="1">
    <source>
        <dbReference type="EMBL" id="SVA97809.1"/>
    </source>
</evidence>
<proteinExistence type="predicted"/>
<organism evidence="1">
    <name type="scientific">marine metagenome</name>
    <dbReference type="NCBI Taxonomy" id="408172"/>
    <lineage>
        <taxon>unclassified sequences</taxon>
        <taxon>metagenomes</taxon>
        <taxon>ecological metagenomes</taxon>
    </lineage>
</organism>
<dbReference type="GO" id="GO:0016810">
    <property type="term" value="F:hydrolase activity, acting on carbon-nitrogen (but not peptide) bonds"/>
    <property type="evidence" value="ECO:0007669"/>
    <property type="project" value="InterPro"/>
</dbReference>
<accession>A0A382A8U4</accession>
<reference evidence="1" key="1">
    <citation type="submission" date="2018-05" db="EMBL/GenBank/DDBJ databases">
        <authorList>
            <person name="Lanie J.A."/>
            <person name="Ng W.-L."/>
            <person name="Kazmierczak K.M."/>
            <person name="Andrzejewski T.M."/>
            <person name="Davidsen T.M."/>
            <person name="Wayne K.J."/>
            <person name="Tettelin H."/>
            <person name="Glass J.I."/>
            <person name="Rusch D."/>
            <person name="Podicherti R."/>
            <person name="Tsui H.-C.T."/>
            <person name="Winkler M.E."/>
        </authorList>
    </citation>
    <scope>NUCLEOTIDE SEQUENCE</scope>
</reference>
<feature type="non-terminal residue" evidence="1">
    <location>
        <position position="67"/>
    </location>
</feature>
<evidence type="ECO:0008006" key="2">
    <source>
        <dbReference type="Google" id="ProtNLM"/>
    </source>
</evidence>
<dbReference type="InterPro" id="IPR011059">
    <property type="entry name" value="Metal-dep_hydrolase_composite"/>
</dbReference>
<sequence>MIQGATVHTVSNGDMQNSDILFENGKIISIGHKQDFPPETEIIDATDQHVFPGLISAGSTLGLQEIG</sequence>
<gene>
    <name evidence="1" type="ORF">METZ01_LOCUS150663</name>
</gene>
<dbReference type="Gene3D" id="2.30.40.10">
    <property type="entry name" value="Urease, subunit C, domain 1"/>
    <property type="match status" value="1"/>
</dbReference>
<dbReference type="SUPFAM" id="SSF51338">
    <property type="entry name" value="Composite domain of metallo-dependent hydrolases"/>
    <property type="match status" value="1"/>
</dbReference>
<dbReference type="EMBL" id="UINC01024353">
    <property type="protein sequence ID" value="SVA97809.1"/>
    <property type="molecule type" value="Genomic_DNA"/>
</dbReference>
<protein>
    <recommendedName>
        <fullName evidence="2">Amidohydrolase-related domain-containing protein</fullName>
    </recommendedName>
</protein>
<name>A0A382A8U4_9ZZZZ</name>